<feature type="domain" description="DUF6160" evidence="2">
    <location>
        <begin position="3"/>
        <end position="44"/>
    </location>
</feature>
<accession>A0A7X2IT11</accession>
<keyword evidence="4" id="KW-1185">Reference proteome</keyword>
<evidence type="ECO:0000313" key="3">
    <source>
        <dbReference type="EMBL" id="MRV75484.1"/>
    </source>
</evidence>
<dbReference type="InterPro" id="IPR046158">
    <property type="entry name" value="DUF6160"/>
</dbReference>
<dbReference type="AlphaFoldDB" id="A0A7X2IT11"/>
<reference evidence="3 4" key="1">
    <citation type="submission" date="2019-11" db="EMBL/GenBank/DDBJ databases">
        <title>Novel species isolated from a subtropical stream in China.</title>
        <authorList>
            <person name="Lu H."/>
        </authorList>
    </citation>
    <scope>NUCLEOTIDE SEQUENCE [LARGE SCALE GENOMIC DNA]</scope>
    <source>
        <strain evidence="3 4">FT92W</strain>
    </source>
</reference>
<keyword evidence="1" id="KW-0732">Signal</keyword>
<dbReference type="Proteomes" id="UP000446768">
    <property type="component" value="Unassembled WGS sequence"/>
</dbReference>
<name>A0A7X2IT11_9BURK</name>
<feature type="chain" id="PRO_5030692150" description="DUF6160 domain-containing protein" evidence="1">
    <location>
        <begin position="19"/>
        <end position="153"/>
    </location>
</feature>
<gene>
    <name evidence="3" type="ORF">GJ700_27565</name>
</gene>
<evidence type="ECO:0000313" key="4">
    <source>
        <dbReference type="Proteomes" id="UP000446768"/>
    </source>
</evidence>
<protein>
    <recommendedName>
        <fullName evidence="2">DUF6160 domain-containing protein</fullName>
    </recommendedName>
</protein>
<sequence>MKQTLLPILLLMSCAARAGDMKPLDDEALGQVSARDGVSIAAHIVINDPTLVGAVADSRMSMGFGGDGAYRYVVLKNVRGVVDMAGVHIDAAKKPDGTDYVAVTLPGYLKFTNLGFESLSVQSDPLAPVTSSMGSVNINGTLNMQGQFRIWAH</sequence>
<evidence type="ECO:0000259" key="2">
    <source>
        <dbReference type="Pfam" id="PF19657"/>
    </source>
</evidence>
<organism evidence="3 4">
    <name type="scientific">Pseudoduganella rivuli</name>
    <dbReference type="NCBI Taxonomy" id="2666085"/>
    <lineage>
        <taxon>Bacteria</taxon>
        <taxon>Pseudomonadati</taxon>
        <taxon>Pseudomonadota</taxon>
        <taxon>Betaproteobacteria</taxon>
        <taxon>Burkholderiales</taxon>
        <taxon>Oxalobacteraceae</taxon>
        <taxon>Telluria group</taxon>
        <taxon>Pseudoduganella</taxon>
    </lineage>
</organism>
<proteinExistence type="predicted"/>
<evidence type="ECO:0000256" key="1">
    <source>
        <dbReference type="SAM" id="SignalP"/>
    </source>
</evidence>
<dbReference type="RefSeq" id="WP_154380082.1">
    <property type="nucleotide sequence ID" value="NZ_WKJJ01000021.1"/>
</dbReference>
<comment type="caution">
    <text evidence="3">The sequence shown here is derived from an EMBL/GenBank/DDBJ whole genome shotgun (WGS) entry which is preliminary data.</text>
</comment>
<dbReference type="EMBL" id="WKJJ01000021">
    <property type="protein sequence ID" value="MRV75484.1"/>
    <property type="molecule type" value="Genomic_DNA"/>
</dbReference>
<feature type="signal peptide" evidence="1">
    <location>
        <begin position="1"/>
        <end position="18"/>
    </location>
</feature>
<dbReference type="Pfam" id="PF19657">
    <property type="entry name" value="DUF6160"/>
    <property type="match status" value="1"/>
</dbReference>